<keyword evidence="1" id="KW-0472">Membrane</keyword>
<protein>
    <submittedName>
        <fullName evidence="2">S-4TM family putative pore-forming effector</fullName>
    </submittedName>
</protein>
<feature type="transmembrane region" description="Helical" evidence="1">
    <location>
        <begin position="70"/>
        <end position="87"/>
    </location>
</feature>
<gene>
    <name evidence="2" type="ORF">ACFQGD_27910</name>
</gene>
<organism evidence="2 3">
    <name type="scientific">Haloechinothrix salitolerans</name>
    <dbReference type="NCBI Taxonomy" id="926830"/>
    <lineage>
        <taxon>Bacteria</taxon>
        <taxon>Bacillati</taxon>
        <taxon>Actinomycetota</taxon>
        <taxon>Actinomycetes</taxon>
        <taxon>Pseudonocardiales</taxon>
        <taxon>Pseudonocardiaceae</taxon>
        <taxon>Haloechinothrix</taxon>
    </lineage>
</organism>
<dbReference type="InterPro" id="IPR049920">
    <property type="entry name" value="IK1_05631-like"/>
</dbReference>
<comment type="caution">
    <text evidence="2">The sequence shown here is derived from an EMBL/GenBank/DDBJ whole genome shotgun (WGS) entry which is preliminary data.</text>
</comment>
<reference evidence="3" key="1">
    <citation type="journal article" date="2019" name="Int. J. Syst. Evol. Microbiol.">
        <title>The Global Catalogue of Microorganisms (GCM) 10K type strain sequencing project: providing services to taxonomists for standard genome sequencing and annotation.</title>
        <authorList>
            <consortium name="The Broad Institute Genomics Platform"/>
            <consortium name="The Broad Institute Genome Sequencing Center for Infectious Disease"/>
            <person name="Wu L."/>
            <person name="Ma J."/>
        </authorList>
    </citation>
    <scope>NUCLEOTIDE SEQUENCE [LARGE SCALE GENOMIC DNA]</scope>
    <source>
        <strain evidence="3">KCTC 32255</strain>
    </source>
</reference>
<evidence type="ECO:0000313" key="2">
    <source>
        <dbReference type="EMBL" id="MFC6870957.1"/>
    </source>
</evidence>
<feature type="transmembrane region" description="Helical" evidence="1">
    <location>
        <begin position="180"/>
        <end position="200"/>
    </location>
</feature>
<keyword evidence="3" id="KW-1185">Reference proteome</keyword>
<evidence type="ECO:0000313" key="3">
    <source>
        <dbReference type="Proteomes" id="UP001596337"/>
    </source>
</evidence>
<keyword evidence="1" id="KW-0812">Transmembrane</keyword>
<sequence length="316" mass="35137">MTCPTTPNPPRGVPARPIHERQLGEDMLRLQRAAAASHQRGQLIEAVRTSMAVLLALAGVAATLTGFGRPVLAIVGLAWFLVAVFLLRNWAASTARQGALLQEMFDTALFHLPWHPTIAGDPVPAPDIHRLVRKLQPGSAKDQRIVNGWYDPTGGVHHPYDVLIAQEQNLAWDTRLRRRYSGAVVSAAVVWSVLGLTIGMTVANASIAEVLLGFFVPSLAAYQMAHDVWIGQQRVATEREQLIKTVTTELRRARPGPITDTEYQRLQSVARDIQGGILRTRLDPTRVPEWFYRKFRTADERDFADTAEGHRQRLAE</sequence>
<accession>A0ABW2C6M9</accession>
<keyword evidence="1" id="KW-1133">Transmembrane helix</keyword>
<dbReference type="EMBL" id="JBHSXX010000001">
    <property type="protein sequence ID" value="MFC6870957.1"/>
    <property type="molecule type" value="Genomic_DNA"/>
</dbReference>
<name>A0ABW2C6M9_9PSEU</name>
<proteinExistence type="predicted"/>
<evidence type="ECO:0000256" key="1">
    <source>
        <dbReference type="SAM" id="Phobius"/>
    </source>
</evidence>
<dbReference type="Proteomes" id="UP001596337">
    <property type="component" value="Unassembled WGS sequence"/>
</dbReference>
<dbReference type="RefSeq" id="WP_345401485.1">
    <property type="nucleotide sequence ID" value="NZ_BAABLA010000106.1"/>
</dbReference>
<dbReference type="Pfam" id="PF18159">
    <property type="entry name" value="S_4TM"/>
    <property type="match status" value="1"/>
</dbReference>